<dbReference type="InterPro" id="IPR009057">
    <property type="entry name" value="Homeodomain-like_sf"/>
</dbReference>
<evidence type="ECO:0000256" key="3">
    <source>
        <dbReference type="ARBA" id="ARBA00023125"/>
    </source>
</evidence>
<dbReference type="PANTHER" id="PTHR30055:SF175">
    <property type="entry name" value="HTH-TYPE TRANSCRIPTIONAL REPRESSOR KSTR2"/>
    <property type="match status" value="1"/>
</dbReference>
<dbReference type="STRING" id="305507.SAMN04489724_4454"/>
<keyword evidence="3 5" id="KW-0238">DNA-binding</keyword>
<feature type="domain" description="HTH tetR-type" evidence="6">
    <location>
        <begin position="1"/>
        <end position="59"/>
    </location>
</feature>
<evidence type="ECO:0000313" key="7">
    <source>
        <dbReference type="EMBL" id="SFU15669.1"/>
    </source>
</evidence>
<dbReference type="Gene3D" id="1.10.357.10">
    <property type="entry name" value="Tetracycline Repressor, domain 2"/>
    <property type="match status" value="1"/>
</dbReference>
<dbReference type="InterPro" id="IPR050109">
    <property type="entry name" value="HTH-type_TetR-like_transc_reg"/>
</dbReference>
<dbReference type="PROSITE" id="PS50977">
    <property type="entry name" value="HTH_TETR_2"/>
    <property type="match status" value="1"/>
</dbReference>
<dbReference type="SUPFAM" id="SSF48498">
    <property type="entry name" value="Tetracyclin repressor-like, C-terminal domain"/>
    <property type="match status" value="1"/>
</dbReference>
<gene>
    <name evidence="7" type="ORF">SAMN04489724_4454</name>
</gene>
<dbReference type="InterPro" id="IPR036271">
    <property type="entry name" value="Tet_transcr_reg_TetR-rel_C_sf"/>
</dbReference>
<keyword evidence="4" id="KW-0804">Transcription</keyword>
<dbReference type="Proteomes" id="UP000199673">
    <property type="component" value="Unassembled WGS sequence"/>
</dbReference>
<protein>
    <submittedName>
        <fullName evidence="7">DNA-binding transcriptional regulator, AcrR family</fullName>
    </submittedName>
</protein>
<feature type="DNA-binding region" description="H-T-H motif" evidence="5">
    <location>
        <begin position="22"/>
        <end position="41"/>
    </location>
</feature>
<dbReference type="EMBL" id="FPBF01000008">
    <property type="protein sequence ID" value="SFU15669.1"/>
    <property type="molecule type" value="Genomic_DNA"/>
</dbReference>
<evidence type="ECO:0000259" key="6">
    <source>
        <dbReference type="PROSITE" id="PS50977"/>
    </source>
</evidence>
<evidence type="ECO:0000256" key="4">
    <source>
        <dbReference type="ARBA" id="ARBA00023163"/>
    </source>
</evidence>
<name>A0A1I7DVG8_9BACT</name>
<dbReference type="AlphaFoldDB" id="A0A1I7DVG8"/>
<dbReference type="PANTHER" id="PTHR30055">
    <property type="entry name" value="HTH-TYPE TRANSCRIPTIONAL REGULATOR RUTR"/>
    <property type="match status" value="1"/>
</dbReference>
<dbReference type="RefSeq" id="WP_170857136.1">
    <property type="nucleotide sequence ID" value="NZ_FPBF01000008.1"/>
</dbReference>
<keyword evidence="1" id="KW-0678">Repressor</keyword>
<dbReference type="GO" id="GO:0003700">
    <property type="term" value="F:DNA-binding transcription factor activity"/>
    <property type="evidence" value="ECO:0007669"/>
    <property type="project" value="TreeGrafter"/>
</dbReference>
<keyword evidence="8" id="KW-1185">Reference proteome</keyword>
<dbReference type="Pfam" id="PF00440">
    <property type="entry name" value="TetR_N"/>
    <property type="match status" value="1"/>
</dbReference>
<sequence>MREKIIEIASEQFSLYGVRTITMEDIARLAGVSKKTIYQEFKDKKELVKEAFSMSLKQDQHRLEEIMDVEDGVIEHLLHTSKMVRERLATLNPMVLLEIQKYFPEVWEMFTEFKEKVIVTDIVNVIEKGKRLGYFRPEINAKILAIMRVNQITAAMNPANFDKEVDNIVTLHMSMMDHFLHGIFTEKGRQAYFEKQNAN</sequence>
<dbReference type="PRINTS" id="PR00455">
    <property type="entry name" value="HTHTETR"/>
</dbReference>
<organism evidence="7 8">
    <name type="scientific">Algoriphagus locisalis</name>
    <dbReference type="NCBI Taxonomy" id="305507"/>
    <lineage>
        <taxon>Bacteria</taxon>
        <taxon>Pseudomonadati</taxon>
        <taxon>Bacteroidota</taxon>
        <taxon>Cytophagia</taxon>
        <taxon>Cytophagales</taxon>
        <taxon>Cyclobacteriaceae</taxon>
        <taxon>Algoriphagus</taxon>
    </lineage>
</organism>
<evidence type="ECO:0000313" key="8">
    <source>
        <dbReference type="Proteomes" id="UP000199673"/>
    </source>
</evidence>
<accession>A0A1I7DVG8</accession>
<dbReference type="Gene3D" id="1.10.10.60">
    <property type="entry name" value="Homeodomain-like"/>
    <property type="match status" value="1"/>
</dbReference>
<evidence type="ECO:0000256" key="1">
    <source>
        <dbReference type="ARBA" id="ARBA00022491"/>
    </source>
</evidence>
<proteinExistence type="predicted"/>
<dbReference type="InterPro" id="IPR001647">
    <property type="entry name" value="HTH_TetR"/>
</dbReference>
<evidence type="ECO:0000256" key="2">
    <source>
        <dbReference type="ARBA" id="ARBA00023015"/>
    </source>
</evidence>
<dbReference type="GO" id="GO:0000976">
    <property type="term" value="F:transcription cis-regulatory region binding"/>
    <property type="evidence" value="ECO:0007669"/>
    <property type="project" value="TreeGrafter"/>
</dbReference>
<dbReference type="SUPFAM" id="SSF46689">
    <property type="entry name" value="Homeodomain-like"/>
    <property type="match status" value="1"/>
</dbReference>
<reference evidence="8" key="1">
    <citation type="submission" date="2016-10" db="EMBL/GenBank/DDBJ databases">
        <authorList>
            <person name="Varghese N."/>
            <person name="Submissions S."/>
        </authorList>
    </citation>
    <scope>NUCLEOTIDE SEQUENCE [LARGE SCALE GENOMIC DNA]</scope>
    <source>
        <strain evidence="8">DSM 23445</strain>
    </source>
</reference>
<evidence type="ECO:0000256" key="5">
    <source>
        <dbReference type="PROSITE-ProRule" id="PRU00335"/>
    </source>
</evidence>
<keyword evidence="2" id="KW-0805">Transcription regulation</keyword>